<proteinExistence type="predicted"/>
<reference evidence="1 2" key="1">
    <citation type="journal article" date="2013" name="PLoS Genet.">
        <title>Comparative genome structure, secondary metabolite, and effector coding capacity across Cochliobolus pathogens.</title>
        <authorList>
            <person name="Condon B.J."/>
            <person name="Leng Y."/>
            <person name="Wu D."/>
            <person name="Bushley K.E."/>
            <person name="Ohm R.A."/>
            <person name="Otillar R."/>
            <person name="Martin J."/>
            <person name="Schackwitz W."/>
            <person name="Grimwood J."/>
            <person name="MohdZainudin N."/>
            <person name="Xue C."/>
            <person name="Wang R."/>
            <person name="Manning V.A."/>
            <person name="Dhillon B."/>
            <person name="Tu Z.J."/>
            <person name="Steffenson B.J."/>
            <person name="Salamov A."/>
            <person name="Sun H."/>
            <person name="Lowry S."/>
            <person name="LaButti K."/>
            <person name="Han J."/>
            <person name="Copeland A."/>
            <person name="Lindquist E."/>
            <person name="Barry K."/>
            <person name="Schmutz J."/>
            <person name="Baker S.E."/>
            <person name="Ciuffetti L.M."/>
            <person name="Grigoriev I.V."/>
            <person name="Zhong S."/>
            <person name="Turgeon B.G."/>
        </authorList>
    </citation>
    <scope>NUCLEOTIDE SEQUENCE [LARGE SCALE GENOMIC DNA]</scope>
    <source>
        <strain evidence="1 2">ATCC 44560</strain>
    </source>
</reference>
<dbReference type="EMBL" id="KI964102">
    <property type="protein sequence ID" value="EUC41454.1"/>
    <property type="molecule type" value="Genomic_DNA"/>
</dbReference>
<evidence type="ECO:0000313" key="1">
    <source>
        <dbReference type="EMBL" id="EUC41454.1"/>
    </source>
</evidence>
<protein>
    <submittedName>
        <fullName evidence="1">Uncharacterized protein</fullName>
    </submittedName>
</protein>
<evidence type="ECO:0000313" key="2">
    <source>
        <dbReference type="Proteomes" id="UP000054032"/>
    </source>
</evidence>
<accession>W6Z1C8</accession>
<dbReference type="HOGENOM" id="CLU_118183_0_0_1"/>
<dbReference type="RefSeq" id="XP_007692034.1">
    <property type="nucleotide sequence ID" value="XM_007693844.1"/>
</dbReference>
<dbReference type="AlphaFoldDB" id="W6Z1C8"/>
<organism evidence="1 2">
    <name type="scientific">Bipolaris oryzae ATCC 44560</name>
    <dbReference type="NCBI Taxonomy" id="930090"/>
    <lineage>
        <taxon>Eukaryota</taxon>
        <taxon>Fungi</taxon>
        <taxon>Dikarya</taxon>
        <taxon>Ascomycota</taxon>
        <taxon>Pezizomycotina</taxon>
        <taxon>Dothideomycetes</taxon>
        <taxon>Pleosporomycetidae</taxon>
        <taxon>Pleosporales</taxon>
        <taxon>Pleosporineae</taxon>
        <taxon>Pleosporaceae</taxon>
        <taxon>Bipolaris</taxon>
    </lineage>
</organism>
<dbReference type="GeneID" id="19123867"/>
<keyword evidence="2" id="KW-1185">Reference proteome</keyword>
<sequence>MPFPAAFGLPALPAHPPPLPWVLSSALPAPFIIKPSPCSYSSALLASAPVSGRPFFPGHYLAVPDARCTCCCTSLWPTSGTRRLACCLCATVCRQCAAPPVPLHNICLSAAVCFVT</sequence>
<gene>
    <name evidence="1" type="ORF">COCMIDRAFT_40390</name>
</gene>
<name>W6Z1C8_COCMI</name>
<dbReference type="Proteomes" id="UP000054032">
    <property type="component" value="Unassembled WGS sequence"/>
</dbReference>
<dbReference type="OrthoDB" id="10428162at2759"/>
<dbReference type="KEGG" id="bor:COCMIDRAFT_40390"/>